<feature type="domain" description="C2H2-type" evidence="15">
    <location>
        <begin position="1044"/>
        <end position="1072"/>
    </location>
</feature>
<dbReference type="InterPro" id="IPR036236">
    <property type="entry name" value="Znf_C2H2_sf"/>
</dbReference>
<feature type="domain" description="C2H2-type" evidence="15">
    <location>
        <begin position="1510"/>
        <end position="1532"/>
    </location>
</feature>
<evidence type="ECO:0000256" key="6">
    <source>
        <dbReference type="ARBA" id="ARBA00022771"/>
    </source>
</evidence>
<feature type="domain" description="C2H2-type" evidence="15">
    <location>
        <begin position="1539"/>
        <end position="1566"/>
    </location>
</feature>
<evidence type="ECO:0000256" key="14">
    <source>
        <dbReference type="SAM" id="MobiDB-lite"/>
    </source>
</evidence>
<feature type="domain" description="C2H2-type" evidence="15">
    <location>
        <begin position="752"/>
        <end position="780"/>
    </location>
</feature>
<feature type="domain" description="C2H2-type" evidence="15">
    <location>
        <begin position="1653"/>
        <end position="1680"/>
    </location>
</feature>
<evidence type="ECO:0000256" key="5">
    <source>
        <dbReference type="ARBA" id="ARBA00022737"/>
    </source>
</evidence>
<feature type="domain" description="C2H2-type" evidence="15">
    <location>
        <begin position="1321"/>
        <end position="1348"/>
    </location>
</feature>
<evidence type="ECO:0000259" key="15">
    <source>
        <dbReference type="PROSITE" id="PS50157"/>
    </source>
</evidence>
<feature type="domain" description="C2H2-type" evidence="15">
    <location>
        <begin position="1266"/>
        <end position="1293"/>
    </location>
</feature>
<feature type="domain" description="C2H2-type" evidence="15">
    <location>
        <begin position="665"/>
        <end position="687"/>
    </location>
</feature>
<dbReference type="Gene3D" id="3.30.160.60">
    <property type="entry name" value="Classic Zinc Finger"/>
    <property type="match status" value="15"/>
</dbReference>
<feature type="domain" description="C2H2-type" evidence="15">
    <location>
        <begin position="1740"/>
        <end position="1767"/>
    </location>
</feature>
<keyword evidence="10" id="KW-0238">DNA-binding</keyword>
<keyword evidence="17" id="KW-1185">Reference proteome</keyword>
<keyword evidence="9" id="KW-0805">Transcription regulation</keyword>
<evidence type="ECO:0000256" key="8">
    <source>
        <dbReference type="ARBA" id="ARBA00022833"/>
    </source>
</evidence>
<evidence type="ECO:0000256" key="2">
    <source>
        <dbReference type="ARBA" id="ARBA00004906"/>
    </source>
</evidence>
<dbReference type="PROSITE" id="PS00028">
    <property type="entry name" value="ZINC_FINGER_C2H2_1"/>
    <property type="match status" value="25"/>
</dbReference>
<dbReference type="Proteomes" id="UP000316079">
    <property type="component" value="Unassembled WGS sequence"/>
</dbReference>
<dbReference type="GO" id="GO:0000981">
    <property type="term" value="F:DNA-binding transcription factor activity, RNA polymerase II-specific"/>
    <property type="evidence" value="ECO:0007669"/>
    <property type="project" value="TreeGrafter"/>
</dbReference>
<comment type="subcellular location">
    <subcellularLocation>
        <location evidence="1">Nucleus</location>
    </subcellularLocation>
</comment>
<dbReference type="GO" id="GO:0000978">
    <property type="term" value="F:RNA polymerase II cis-regulatory region sequence-specific DNA binding"/>
    <property type="evidence" value="ECO:0007669"/>
    <property type="project" value="TreeGrafter"/>
</dbReference>
<evidence type="ECO:0000256" key="9">
    <source>
        <dbReference type="ARBA" id="ARBA00023015"/>
    </source>
</evidence>
<dbReference type="OrthoDB" id="6077919at2759"/>
<feature type="region of interest" description="Disordered" evidence="14">
    <location>
        <begin position="1162"/>
        <end position="1207"/>
    </location>
</feature>
<keyword evidence="6 13" id="KW-0863">Zinc-finger</keyword>
<reference evidence="16 17" key="1">
    <citation type="journal article" date="2019" name="Sci. Data">
        <title>Hybrid genome assembly and annotation of Danionella translucida.</title>
        <authorList>
            <person name="Kadobianskyi M."/>
            <person name="Schulze L."/>
            <person name="Schuelke M."/>
            <person name="Judkewitz B."/>
        </authorList>
    </citation>
    <scope>NUCLEOTIDE SEQUENCE [LARGE SCALE GENOMIC DNA]</scope>
    <source>
        <strain evidence="16 17">Bolton</strain>
    </source>
</reference>
<dbReference type="Pfam" id="PF00096">
    <property type="entry name" value="zf-C2H2"/>
    <property type="match status" value="9"/>
</dbReference>
<feature type="compositionally biased region" description="Acidic residues" evidence="14">
    <location>
        <begin position="1190"/>
        <end position="1206"/>
    </location>
</feature>
<evidence type="ECO:0000256" key="7">
    <source>
        <dbReference type="ARBA" id="ARBA00022786"/>
    </source>
</evidence>
<feature type="domain" description="C2H2-type" evidence="15">
    <location>
        <begin position="1073"/>
        <end position="1100"/>
    </location>
</feature>
<proteinExistence type="inferred from homology"/>
<dbReference type="PANTHER" id="PTHR24384">
    <property type="entry name" value="FINGER PUTATIVE TRANSCRIPTION FACTOR FAMILY-RELATED"/>
    <property type="match status" value="1"/>
</dbReference>
<keyword evidence="11" id="KW-0804">Transcription</keyword>
<evidence type="ECO:0000256" key="10">
    <source>
        <dbReference type="ARBA" id="ARBA00023125"/>
    </source>
</evidence>
<feature type="domain" description="C2H2-type" evidence="15">
    <location>
        <begin position="1212"/>
        <end position="1239"/>
    </location>
</feature>
<feature type="domain" description="C2H2-type" evidence="15">
    <location>
        <begin position="1712"/>
        <end position="1739"/>
    </location>
</feature>
<dbReference type="InterPro" id="IPR013087">
    <property type="entry name" value="Znf_C2H2_type"/>
</dbReference>
<evidence type="ECO:0000256" key="3">
    <source>
        <dbReference type="ARBA" id="ARBA00006991"/>
    </source>
</evidence>
<dbReference type="SMART" id="SM00355">
    <property type="entry name" value="ZnF_C2H2"/>
    <property type="match status" value="29"/>
</dbReference>
<keyword evidence="12" id="KW-0539">Nucleus</keyword>
<keyword evidence="5" id="KW-0677">Repeat</keyword>
<dbReference type="FunFam" id="3.30.160.60:FF:000446">
    <property type="entry name" value="Zinc finger protein"/>
    <property type="match status" value="1"/>
</dbReference>
<gene>
    <name evidence="16" type="ORF">DNTS_021622</name>
</gene>
<feature type="domain" description="C2H2-type" evidence="15">
    <location>
        <begin position="1101"/>
        <end position="1124"/>
    </location>
</feature>
<dbReference type="GO" id="GO:0005634">
    <property type="term" value="C:nucleus"/>
    <property type="evidence" value="ECO:0007669"/>
    <property type="project" value="UniProtKB-SubCell"/>
</dbReference>
<dbReference type="SUPFAM" id="SSF57667">
    <property type="entry name" value="beta-beta-alpha zinc fingers"/>
    <property type="match status" value="13"/>
</dbReference>
<feature type="domain" description="C2H2-type" evidence="15">
    <location>
        <begin position="1140"/>
        <end position="1168"/>
    </location>
</feature>
<feature type="domain" description="C2H2-type" evidence="15">
    <location>
        <begin position="1440"/>
        <end position="1467"/>
    </location>
</feature>
<evidence type="ECO:0000256" key="13">
    <source>
        <dbReference type="PROSITE-ProRule" id="PRU00042"/>
    </source>
</evidence>
<evidence type="ECO:0000313" key="16">
    <source>
        <dbReference type="EMBL" id="TRY94734.1"/>
    </source>
</evidence>
<dbReference type="FunFam" id="3.30.160.60:FF:001009">
    <property type="entry name" value="Zinc finger protein 26"/>
    <property type="match status" value="1"/>
</dbReference>
<feature type="domain" description="C2H2-type" evidence="15">
    <location>
        <begin position="1486"/>
        <end position="1509"/>
    </location>
</feature>
<feature type="non-terminal residue" evidence="16">
    <location>
        <position position="1"/>
    </location>
</feature>
<comment type="pathway">
    <text evidence="2">Protein modification; protein ubiquitination.</text>
</comment>
<sequence>AVRQNAPCYSPGTARRLPPRTCSSHDSSGHFKIGRGFREHRLEERVCIWNNCSCQTKRELSQGEHQDGCDVVHLCQQRFHFTTSLEKSVGTMECIENPVESVEKFEHERELLNKMESLSNMIDLEGIAESNAKDVVSVVSSTEPGTKKELNGNLSPEFMSMPISKVSNYELEPYSGHALLEPDLNINSGDMEYSDISSCSDTEPNLDGKSSSPIEPAICANEETQPFEGVDQNVRNSVDFLLEISPSTLKEISEPCPKQDAEPQVTADETTVDVNHMNGDCNDEPPLTNADTPCGELQRVDDLKCAEDELVKDIISSDFVHSDELGSAQSCSTSGLDCTNDISSTLSSEIKTVDCLSVYQLENTSDIETSTTTQGTSEICNMDENVPCTIQVESTDLEIESRDKAENPEHGNGSPGICQLEINQQVLGDTLFNTDPGNPTDERKCLTSEEHVERGSFGFLETCFGLNNKSQNAEEHLQEVSGSTLDSQPDPPVLQKIVLDSHIQNCGLNDLLHDPPVLSAMLMSRAFDSGLKNYSYASFKSSKRKLQPVVLIKTTEQKTCDGDKYQCSTCGESAPSVDELIEHNHRRHSVHTHQLCPTCDCYFTGDSFNGHPCGKTHTLPTYAKELPVEKAIFVCRHMGVHERKRKPNLPRKEAPQKVVKNEEEFKCLLCKKDFGNPKALSEHCLIHIPAFDVSKCPFCKTTCTNHNGLIRHIRIHTVRCRGKRHLEVRIEKMTLEDLKRSSSKQFIQDDKLQCKECSKTFLNITALRRHISMMHRIQDHYMNKMKFQCEACPRRFKQLGQLKVHERLHSGDKPYGCANCGVHFIRRDYLQRHLAKCHGRGQIRDKTHHILANHRSDQSQLSDGKQQLLEVNMPQVKKEEAVDWQRPKPSNESLKCPKCEKKFSCPKQFGQHICKHNRSHPYSCLKCSVGFCSKKAMDKHRRKCKGLPVVSNHNSARHHSADEESSQADRVLVFNKGSNATGTGVLQTKFLCKDEEDNKSAEKKDAPHKYQCSECDQSFTNGLSLISHLEQHGREDQVLRTEGHKCNICNKVFTQVGVLQKHLKVQHKTKKSYSCTICSKCFRFPCDLESHKSRHDTNCPYVCDICEYRFPSQKSLTVHQGLSHGPTHLPNSHVKRSGVYRCEPCGRSYSLKGSYTKHCRLKHGNADQTNGEPKKPSVDLSPGTEKQGSDEDESAADFENDSDNDSDSAPYFPCHVCGKTFPTSESLEDHQRCHLGEKPFECEECGKCFLHLTSLQHHQRCHKSEFQCRLCGKGFVSLFSLRKHKQGHMRKGAFQCTKCSLSFTRASYLTEHMAFHKDENFPCDLCEETFSCKTSRAEHRKVHSEQEKLPPLIPPKQPETQKEPPANYSKSTSRNDREQHKLRCGICQGRFPDPEQLSEHGCNSAKERPYSCPECNKHFLHGSHLKKHQLSHQLSAGRGYQCNHCSMRFTHHHLFLNHLQSHNTEKASHSSKFPNTDETNKFAKIYQCPICPLSFYQALDLANHLSVHSHMCAVCNMTFPTQNDLDEHEQCHLTAATQYECTECGDDFIGSDAFRKHRCINPNTRVAPPVLFSKKRSSKSQFQADEEEDVDVGEDFIICPICKQRFSSNSSLMEHHKKHHEVSRPFKCLVCEKTFSQKRYLTQHQQTHNARPYKCTVCSESFKTETSLAYHSKLHDPKRQYHCPICNRNYLTEKDLSKHKLKHVQREDNREYRCDMCYKSFTMFAQLQKHQETHVGQVVYECTECDKAFAFLNLLEEHQRTHAASSAESLQSHSPSTSPY</sequence>
<feature type="domain" description="C2H2-type" evidence="15">
    <location>
        <begin position="565"/>
        <end position="592"/>
    </location>
</feature>
<feature type="domain" description="C2H2-type" evidence="15">
    <location>
        <begin position="787"/>
        <end position="814"/>
    </location>
</feature>
<evidence type="ECO:0000256" key="12">
    <source>
        <dbReference type="ARBA" id="ARBA00023242"/>
    </source>
</evidence>
<dbReference type="PANTHER" id="PTHR24384:SF241">
    <property type="entry name" value="OOCYTE ZINC FINGER PROTEIN XLCOF6-LIKE"/>
    <property type="match status" value="1"/>
</dbReference>
<comment type="caution">
    <text evidence="16">The sequence shown here is derived from an EMBL/GenBank/DDBJ whole genome shotgun (WGS) entry which is preliminary data.</text>
</comment>
<dbReference type="GO" id="GO:0008270">
    <property type="term" value="F:zinc ion binding"/>
    <property type="evidence" value="ECO:0007669"/>
    <property type="project" value="UniProtKB-KW"/>
</dbReference>
<evidence type="ECO:0000256" key="1">
    <source>
        <dbReference type="ARBA" id="ARBA00004123"/>
    </source>
</evidence>
<dbReference type="PROSITE" id="PS50157">
    <property type="entry name" value="ZINC_FINGER_C2H2_2"/>
    <property type="match status" value="27"/>
</dbReference>
<feature type="domain" description="C2H2-type" evidence="15">
    <location>
        <begin position="815"/>
        <end position="838"/>
    </location>
</feature>
<comment type="similarity">
    <text evidence="3">Belongs to the krueppel C2H2-type zinc-finger protein family.</text>
</comment>
<dbReference type="FunFam" id="3.30.160.60:FF:000620">
    <property type="entry name" value="Zinc finger protein 263"/>
    <property type="match status" value="1"/>
</dbReference>
<dbReference type="Pfam" id="PF13912">
    <property type="entry name" value="zf-C2H2_6"/>
    <property type="match status" value="4"/>
</dbReference>
<dbReference type="InterPro" id="IPR050752">
    <property type="entry name" value="C2H2-ZF_domain"/>
</dbReference>
<accession>A0A553QXP0</accession>
<keyword evidence="4" id="KW-0479">Metal-binding</keyword>
<feature type="region of interest" description="Disordered" evidence="14">
    <location>
        <begin position="1341"/>
        <end position="1379"/>
    </location>
</feature>
<feature type="domain" description="C2H2-type" evidence="15">
    <location>
        <begin position="1240"/>
        <end position="1267"/>
    </location>
</feature>
<feature type="domain" description="C2H2-type" evidence="15">
    <location>
        <begin position="894"/>
        <end position="921"/>
    </location>
</feature>
<feature type="domain" description="C2H2-type" evidence="15">
    <location>
        <begin position="1681"/>
        <end position="1708"/>
    </location>
</feature>
<feature type="domain" description="C2H2-type" evidence="15">
    <location>
        <begin position="1597"/>
        <end position="1625"/>
    </location>
</feature>
<name>A0A553QXP0_9TELE</name>
<evidence type="ECO:0000313" key="17">
    <source>
        <dbReference type="Proteomes" id="UP000316079"/>
    </source>
</evidence>
<feature type="domain" description="C2H2-type" evidence="15">
    <location>
        <begin position="1010"/>
        <end position="1037"/>
    </location>
</feature>
<feature type="domain" description="C2H2-type" evidence="15">
    <location>
        <begin position="1294"/>
        <end position="1321"/>
    </location>
</feature>
<feature type="domain" description="C2H2-type" evidence="15">
    <location>
        <begin position="1626"/>
        <end position="1653"/>
    </location>
</feature>
<evidence type="ECO:0000256" key="4">
    <source>
        <dbReference type="ARBA" id="ARBA00022723"/>
    </source>
</evidence>
<protein>
    <recommendedName>
        <fullName evidence="15">C2H2-type domain-containing protein</fullName>
    </recommendedName>
</protein>
<keyword evidence="8" id="KW-0862">Zinc</keyword>
<feature type="region of interest" description="Disordered" evidence="14">
    <location>
        <begin position="1"/>
        <end position="28"/>
    </location>
</feature>
<evidence type="ECO:0000256" key="11">
    <source>
        <dbReference type="ARBA" id="ARBA00023163"/>
    </source>
</evidence>
<keyword evidence="7" id="KW-0833">Ubl conjugation pathway</keyword>
<organism evidence="16 17">
    <name type="scientific">Danionella cerebrum</name>
    <dbReference type="NCBI Taxonomy" id="2873325"/>
    <lineage>
        <taxon>Eukaryota</taxon>
        <taxon>Metazoa</taxon>
        <taxon>Chordata</taxon>
        <taxon>Craniata</taxon>
        <taxon>Vertebrata</taxon>
        <taxon>Euteleostomi</taxon>
        <taxon>Actinopterygii</taxon>
        <taxon>Neopterygii</taxon>
        <taxon>Teleostei</taxon>
        <taxon>Ostariophysi</taxon>
        <taxon>Cypriniformes</taxon>
        <taxon>Danionidae</taxon>
        <taxon>Danioninae</taxon>
        <taxon>Danionella</taxon>
    </lineage>
</organism>
<dbReference type="FunFam" id="3.30.160.60:FF:002343">
    <property type="entry name" value="Zinc finger protein 33A"/>
    <property type="match status" value="1"/>
</dbReference>
<dbReference type="EMBL" id="SRMA01025430">
    <property type="protein sequence ID" value="TRY94734.1"/>
    <property type="molecule type" value="Genomic_DNA"/>
</dbReference>
<feature type="domain" description="C2H2-type" evidence="15">
    <location>
        <begin position="1410"/>
        <end position="1432"/>
    </location>
</feature>